<evidence type="ECO:0000313" key="3">
    <source>
        <dbReference type="Proteomes" id="UP000198981"/>
    </source>
</evidence>
<reference evidence="3" key="1">
    <citation type="submission" date="2016-10" db="EMBL/GenBank/DDBJ databases">
        <authorList>
            <person name="Varghese N."/>
            <person name="Submissions S."/>
        </authorList>
    </citation>
    <scope>NUCLEOTIDE SEQUENCE [LARGE SCALE GENOMIC DNA]</scope>
    <source>
        <strain evidence="3">DSM 45722</strain>
    </source>
</reference>
<evidence type="ECO:0000256" key="1">
    <source>
        <dbReference type="SAM" id="MobiDB-lite"/>
    </source>
</evidence>
<feature type="region of interest" description="Disordered" evidence="1">
    <location>
        <begin position="1"/>
        <end position="62"/>
    </location>
</feature>
<organism evidence="2 3">
    <name type="scientific">Klenkia marina</name>
    <dbReference type="NCBI Taxonomy" id="1960309"/>
    <lineage>
        <taxon>Bacteria</taxon>
        <taxon>Bacillati</taxon>
        <taxon>Actinomycetota</taxon>
        <taxon>Actinomycetes</taxon>
        <taxon>Geodermatophilales</taxon>
        <taxon>Geodermatophilaceae</taxon>
        <taxon>Klenkia</taxon>
    </lineage>
</organism>
<dbReference type="Proteomes" id="UP000198981">
    <property type="component" value="Unassembled WGS sequence"/>
</dbReference>
<protein>
    <submittedName>
        <fullName evidence="2">Uncharacterized protein</fullName>
    </submittedName>
</protein>
<proteinExistence type="predicted"/>
<dbReference type="EMBL" id="FMUH01000005">
    <property type="protein sequence ID" value="SCX55032.1"/>
    <property type="molecule type" value="Genomic_DNA"/>
</dbReference>
<accession>A0A1G4YNH1</accession>
<gene>
    <name evidence="2" type="ORF">SAMN03159343_3190</name>
</gene>
<feature type="compositionally biased region" description="Acidic residues" evidence="1">
    <location>
        <begin position="1"/>
        <end position="20"/>
    </location>
</feature>
<keyword evidence="3" id="KW-1185">Reference proteome</keyword>
<dbReference type="AlphaFoldDB" id="A0A1G4YNH1"/>
<evidence type="ECO:0000313" key="2">
    <source>
        <dbReference type="EMBL" id="SCX55032.1"/>
    </source>
</evidence>
<sequence length="62" mass="6773">MSNDEEEPVTEPVDVPEADVLEQQLAVTEETGPEPTPGLEVDPADFAEQATAVPHDEDDDRR</sequence>
<name>A0A1G4YNH1_9ACTN</name>